<organism evidence="3 4">
    <name type="scientific">Plasmodium falciparum UGT5.1</name>
    <dbReference type="NCBI Taxonomy" id="1237627"/>
    <lineage>
        <taxon>Eukaryota</taxon>
        <taxon>Sar</taxon>
        <taxon>Alveolata</taxon>
        <taxon>Apicomplexa</taxon>
        <taxon>Aconoidasida</taxon>
        <taxon>Haemosporida</taxon>
        <taxon>Plasmodiidae</taxon>
        <taxon>Plasmodium</taxon>
        <taxon>Plasmodium (Laverania)</taxon>
    </lineage>
</organism>
<evidence type="ECO:0000313" key="4">
    <source>
        <dbReference type="Proteomes" id="UP000030697"/>
    </source>
</evidence>
<sequence length="104" mass="11733">MKSFINITLSLFLLHLYIYINNVASKEIVKKYNLNLRNAILNNNSQIENEENVNTTITGNDFSGGEFSWPGYTEELKAKKASEDAGNASKEAEEASCHKQNILY</sequence>
<dbReference type="OrthoDB" id="378803at2759"/>
<dbReference type="AlphaFoldDB" id="W7JBM4"/>
<feature type="signal peptide" evidence="2">
    <location>
        <begin position="1"/>
        <end position="25"/>
    </location>
</feature>
<feature type="chain" id="PRO_5004894120" description="PYST-C1-like N-terminal domain-containing protein" evidence="2">
    <location>
        <begin position="26"/>
        <end position="104"/>
    </location>
</feature>
<proteinExistence type="predicted"/>
<evidence type="ECO:0000256" key="2">
    <source>
        <dbReference type="SAM" id="SignalP"/>
    </source>
</evidence>
<reference evidence="3 4" key="1">
    <citation type="submission" date="2013-02" db="EMBL/GenBank/DDBJ databases">
        <title>The Genome Sequence of Plasmodium falciparum UGT5.1.</title>
        <authorList>
            <consortium name="The Broad Institute Genome Sequencing Platform"/>
            <consortium name="The Broad Institute Genome Sequencing Center for Infectious Disease"/>
            <person name="Neafsey D."/>
            <person name="Cheeseman I."/>
            <person name="Volkman S."/>
            <person name="Adams J."/>
            <person name="Walker B."/>
            <person name="Young S.K."/>
            <person name="Zeng Q."/>
            <person name="Gargeya S."/>
            <person name="Fitzgerald M."/>
            <person name="Haas B."/>
            <person name="Abouelleil A."/>
            <person name="Alvarado L."/>
            <person name="Arachchi H.M."/>
            <person name="Berlin A.M."/>
            <person name="Chapman S.B."/>
            <person name="Dewar J."/>
            <person name="Goldberg J."/>
            <person name="Griggs A."/>
            <person name="Gujja S."/>
            <person name="Hansen M."/>
            <person name="Howarth C."/>
            <person name="Imamovic A."/>
            <person name="Larimer J."/>
            <person name="McCowan C."/>
            <person name="Murphy C."/>
            <person name="Neiman D."/>
            <person name="Pearson M."/>
            <person name="Priest M."/>
            <person name="Roberts A."/>
            <person name="Saif S."/>
            <person name="Shea T."/>
            <person name="Sisk P."/>
            <person name="Sykes S."/>
            <person name="Wortman J."/>
            <person name="Nusbaum C."/>
            <person name="Birren B."/>
        </authorList>
    </citation>
    <scope>NUCLEOTIDE SEQUENCE [LARGE SCALE GENOMIC DNA]</scope>
    <source>
        <strain evidence="3 4">UGT5.1</strain>
    </source>
</reference>
<evidence type="ECO:0000313" key="3">
    <source>
        <dbReference type="EMBL" id="EWC76205.1"/>
    </source>
</evidence>
<keyword evidence="2" id="KW-0732">Signal</keyword>
<evidence type="ECO:0008006" key="5">
    <source>
        <dbReference type="Google" id="ProtNLM"/>
    </source>
</evidence>
<dbReference type="EMBL" id="KE124594">
    <property type="protein sequence ID" value="EWC76205.1"/>
    <property type="molecule type" value="Genomic_DNA"/>
</dbReference>
<accession>W7JBM4</accession>
<dbReference type="Proteomes" id="UP000030697">
    <property type="component" value="Unassembled WGS sequence"/>
</dbReference>
<name>W7JBM4_PLAFA</name>
<protein>
    <recommendedName>
        <fullName evidence="5">PYST-C1-like N-terminal domain-containing protein</fullName>
    </recommendedName>
</protein>
<gene>
    <name evidence="3" type="ORF">C923_03131</name>
</gene>
<feature type="region of interest" description="Disordered" evidence="1">
    <location>
        <begin position="80"/>
        <end position="104"/>
    </location>
</feature>
<evidence type="ECO:0000256" key="1">
    <source>
        <dbReference type="SAM" id="MobiDB-lite"/>
    </source>
</evidence>